<protein>
    <submittedName>
        <fullName evidence="2">Uncharacterized protein</fullName>
    </submittedName>
</protein>
<feature type="region of interest" description="Disordered" evidence="1">
    <location>
        <begin position="1"/>
        <end position="66"/>
    </location>
</feature>
<organism evidence="2 3">
    <name type="scientific">Morella rubra</name>
    <name type="common">Chinese bayberry</name>
    <dbReference type="NCBI Taxonomy" id="262757"/>
    <lineage>
        <taxon>Eukaryota</taxon>
        <taxon>Viridiplantae</taxon>
        <taxon>Streptophyta</taxon>
        <taxon>Embryophyta</taxon>
        <taxon>Tracheophyta</taxon>
        <taxon>Spermatophyta</taxon>
        <taxon>Magnoliopsida</taxon>
        <taxon>eudicotyledons</taxon>
        <taxon>Gunneridae</taxon>
        <taxon>Pentapetalae</taxon>
        <taxon>rosids</taxon>
        <taxon>fabids</taxon>
        <taxon>Fagales</taxon>
        <taxon>Myricaceae</taxon>
        <taxon>Morella</taxon>
    </lineage>
</organism>
<feature type="compositionally biased region" description="Polar residues" evidence="1">
    <location>
        <begin position="46"/>
        <end position="56"/>
    </location>
</feature>
<feature type="compositionally biased region" description="Low complexity" evidence="1">
    <location>
        <begin position="22"/>
        <end position="36"/>
    </location>
</feature>
<comment type="caution">
    <text evidence="2">The sequence shown here is derived from an EMBL/GenBank/DDBJ whole genome shotgun (WGS) entry which is preliminary data.</text>
</comment>
<dbReference type="EMBL" id="RXIC02000023">
    <property type="protein sequence ID" value="KAB1212657.1"/>
    <property type="molecule type" value="Genomic_DNA"/>
</dbReference>
<evidence type="ECO:0000313" key="2">
    <source>
        <dbReference type="EMBL" id="KAB1212657.1"/>
    </source>
</evidence>
<dbReference type="AlphaFoldDB" id="A0A6A1VL56"/>
<evidence type="ECO:0000313" key="3">
    <source>
        <dbReference type="Proteomes" id="UP000516437"/>
    </source>
</evidence>
<reference evidence="2 3" key="1">
    <citation type="journal article" date="2019" name="Plant Biotechnol. J.">
        <title>The red bayberry genome and genetic basis of sex determination.</title>
        <authorList>
            <person name="Jia H.M."/>
            <person name="Jia H.J."/>
            <person name="Cai Q.L."/>
            <person name="Wang Y."/>
            <person name="Zhao H.B."/>
            <person name="Yang W.F."/>
            <person name="Wang G.Y."/>
            <person name="Li Y.H."/>
            <person name="Zhan D.L."/>
            <person name="Shen Y.T."/>
            <person name="Niu Q.F."/>
            <person name="Chang L."/>
            <person name="Qiu J."/>
            <person name="Zhao L."/>
            <person name="Xie H.B."/>
            <person name="Fu W.Y."/>
            <person name="Jin J."/>
            <person name="Li X.W."/>
            <person name="Jiao Y."/>
            <person name="Zhou C.C."/>
            <person name="Tu T."/>
            <person name="Chai C.Y."/>
            <person name="Gao J.L."/>
            <person name="Fan L.J."/>
            <person name="van de Weg E."/>
            <person name="Wang J.Y."/>
            <person name="Gao Z.S."/>
        </authorList>
    </citation>
    <scope>NUCLEOTIDE SEQUENCE [LARGE SCALE GENOMIC DNA]</scope>
    <source>
        <tissue evidence="2">Leaves</tissue>
    </source>
</reference>
<proteinExistence type="predicted"/>
<sequence length="199" mass="20983">MEIRLAEQGPQDSNRGLQEGQGTWSDTSSGGCSGDTEFSGEVVGKGQQSKMLQGQEESPPKLLDPTVLGLSNVLGKLLSRTPIPDAEYDNRVTKAIGPNPVGGSVRHIGLNDSPSVTLEALDGMVTLKREGAAIPDSASLLKKQRDVPVSPKLLVEKPLALLFDHGKGPEAGTRKKKKFGPKRKKVVLEAGACADGTGY</sequence>
<name>A0A6A1VL56_9ROSI</name>
<gene>
    <name evidence="2" type="ORF">CJ030_MR5G009699</name>
</gene>
<evidence type="ECO:0000256" key="1">
    <source>
        <dbReference type="SAM" id="MobiDB-lite"/>
    </source>
</evidence>
<keyword evidence="3" id="KW-1185">Reference proteome</keyword>
<dbReference type="Proteomes" id="UP000516437">
    <property type="component" value="Chromosome 5"/>
</dbReference>
<accession>A0A6A1VL56</accession>